<accession>A0ABS0DTZ4</accession>
<evidence type="ECO:0000256" key="1">
    <source>
        <dbReference type="ARBA" id="ARBA00010116"/>
    </source>
</evidence>
<comment type="similarity">
    <text evidence="1">Belongs to the intimin/invasin family.</text>
</comment>
<dbReference type="InterPro" id="IPR051715">
    <property type="entry name" value="Intimin-Invasin_domain"/>
</dbReference>
<dbReference type="Pfam" id="PF11924">
    <property type="entry name" value="IAT_beta"/>
    <property type="match status" value="1"/>
</dbReference>
<dbReference type="InterPro" id="IPR024519">
    <property type="entry name" value="IAT_beta"/>
</dbReference>
<dbReference type="Proteomes" id="UP000600307">
    <property type="component" value="Unassembled WGS sequence"/>
</dbReference>
<reference evidence="4 5" key="1">
    <citation type="submission" date="2020-11" db="EMBL/GenBank/DDBJ databases">
        <title>Taxonomic investigation of Rahnella spp.</title>
        <authorList>
            <person name="Lee S.D."/>
        </authorList>
    </citation>
    <scope>NUCLEOTIDE SEQUENCE [LARGE SCALE GENOMIC DNA]</scope>
    <source>
        <strain evidence="4 5">SAP-10</strain>
    </source>
</reference>
<dbReference type="EMBL" id="JADOBH010000002">
    <property type="protein sequence ID" value="MBF7955598.1"/>
    <property type="molecule type" value="Genomic_DNA"/>
</dbReference>
<dbReference type="InterPro" id="IPR038177">
    <property type="entry name" value="IAT_beta_sf"/>
</dbReference>
<comment type="caution">
    <text evidence="4">The sequence shown here is derived from an EMBL/GenBank/DDBJ whole genome shotgun (WGS) entry which is preliminary data.</text>
</comment>
<evidence type="ECO:0000313" key="5">
    <source>
        <dbReference type="Proteomes" id="UP000600307"/>
    </source>
</evidence>
<dbReference type="Gene3D" id="2.40.160.160">
    <property type="entry name" value="Inverse autotransporter, beta-domain"/>
    <property type="match status" value="1"/>
</dbReference>
<dbReference type="PANTHER" id="PTHR39576">
    <property type="entry name" value="ATTACHING AND EFFACING PROTEIN HOMOLOG-RELATED-RELATED"/>
    <property type="match status" value="1"/>
</dbReference>
<dbReference type="RefSeq" id="WP_195817066.1">
    <property type="nucleotide sequence ID" value="NZ_JADOBH010000002.1"/>
</dbReference>
<gene>
    <name evidence="4" type="ORF">IV431_08560</name>
</gene>
<feature type="chain" id="PRO_5047485678" evidence="2">
    <location>
        <begin position="33"/>
        <end position="502"/>
    </location>
</feature>
<evidence type="ECO:0000259" key="3">
    <source>
        <dbReference type="Pfam" id="PF11924"/>
    </source>
</evidence>
<evidence type="ECO:0000313" key="4">
    <source>
        <dbReference type="EMBL" id="MBF7955598.1"/>
    </source>
</evidence>
<dbReference type="PANTHER" id="PTHR39576:SF1">
    <property type="entry name" value="INVASIN"/>
    <property type="match status" value="1"/>
</dbReference>
<proteinExistence type="inferred from homology"/>
<keyword evidence="2" id="KW-0732">Signal</keyword>
<sequence length="502" mass="54613">MIDVTDLFPNFMKRRAGTVCLSLFVAAGTAFYAAGACALTAEPTEYGVPGYHLSGFLPASDQHSTFNNGIAPQPETLPSLGSQYIKSDNGPSATETRLATTLKELGTTTADSDDPLRVQAETLALNQAAKLVEKESTSLLSPLGTLSTSLDVTGHNLDGSAGHLFSPLYNADNNLVYSQIGLENATDATVGNFGLGQRFNTGKWMLGYNAFLDNDFDHQLTRGSLGAEAWTDYLRFSTNYYHPFSSYKADSSTSAQLRRQARGYDITTKGYLPFYRQLGASLSYEQYFGNQVDLFGNGTRQSNPSAVSFGLNYTPVPLVTVMAEHQAGQDGDNQDLVKLTLNYRLGVPLSQQLSSQNVAAARSLRGSRFDMVDRNNMPVMEFKQRKTLSVFLATPPWSLQPGETVPLKLQLRALNPVVALSWQGDTQALSLTPPANNRNPEGWSVIVPQWDDSAGATNSYRLSVTVEDSKSQKVTSNWITLTVSPPLTAQPQYNSNDSGLNF</sequence>
<organism evidence="4 5">
    <name type="scientific">Rahnella victoriana</name>
    <dbReference type="NCBI Taxonomy" id="1510570"/>
    <lineage>
        <taxon>Bacteria</taxon>
        <taxon>Pseudomonadati</taxon>
        <taxon>Pseudomonadota</taxon>
        <taxon>Gammaproteobacteria</taxon>
        <taxon>Enterobacterales</taxon>
        <taxon>Yersiniaceae</taxon>
        <taxon>Rahnella</taxon>
    </lineage>
</organism>
<dbReference type="NCBIfam" id="NF007556">
    <property type="entry name" value="PRK10177.1"/>
    <property type="match status" value="1"/>
</dbReference>
<name>A0ABS0DTZ4_9GAMM</name>
<evidence type="ECO:0000256" key="2">
    <source>
        <dbReference type="SAM" id="SignalP"/>
    </source>
</evidence>
<protein>
    <submittedName>
        <fullName evidence="4">YchO/YchP family invasin</fullName>
    </submittedName>
</protein>
<keyword evidence="5" id="KW-1185">Reference proteome</keyword>
<feature type="signal peptide" evidence="2">
    <location>
        <begin position="1"/>
        <end position="32"/>
    </location>
</feature>
<feature type="domain" description="Inverse autotransporter beta-domain" evidence="3">
    <location>
        <begin position="111"/>
        <end position="376"/>
    </location>
</feature>